<protein>
    <submittedName>
        <fullName evidence="1">Uncharacterized protein</fullName>
    </submittedName>
</protein>
<dbReference type="OrthoDB" id="5873282at2759"/>
<gene>
    <name evidence="1" type="ORF">OESDEN_13820</name>
</gene>
<evidence type="ECO:0000313" key="1">
    <source>
        <dbReference type="EMBL" id="KHJ86434.1"/>
    </source>
</evidence>
<name>A0A0B1SNA8_OESDE</name>
<organism evidence="1 2">
    <name type="scientific">Oesophagostomum dentatum</name>
    <name type="common">Nodular worm</name>
    <dbReference type="NCBI Taxonomy" id="61180"/>
    <lineage>
        <taxon>Eukaryota</taxon>
        <taxon>Metazoa</taxon>
        <taxon>Ecdysozoa</taxon>
        <taxon>Nematoda</taxon>
        <taxon>Chromadorea</taxon>
        <taxon>Rhabditida</taxon>
        <taxon>Rhabditina</taxon>
        <taxon>Rhabditomorpha</taxon>
        <taxon>Strongyloidea</taxon>
        <taxon>Strongylidae</taxon>
        <taxon>Oesophagostomum</taxon>
    </lineage>
</organism>
<keyword evidence="2" id="KW-1185">Reference proteome</keyword>
<reference evidence="1 2" key="1">
    <citation type="submission" date="2014-03" db="EMBL/GenBank/DDBJ databases">
        <title>Draft genome of the hookworm Oesophagostomum dentatum.</title>
        <authorList>
            <person name="Mitreva M."/>
        </authorList>
    </citation>
    <scope>NUCLEOTIDE SEQUENCE [LARGE SCALE GENOMIC DNA]</scope>
    <source>
        <strain evidence="1 2">OD-Hann</strain>
    </source>
</reference>
<dbReference type="AlphaFoldDB" id="A0A0B1SNA8"/>
<sequence>MPVRLRARVQGWIDGSCPPSFPVMNSKGFKIALEKTISRMDTVIKSCPSAELNSEEPMEVGDSNLEVEEDEKLENALEEQTYEWTVVGERRKAT</sequence>
<proteinExistence type="predicted"/>
<accession>A0A0B1SNA8</accession>
<dbReference type="EMBL" id="KN560441">
    <property type="protein sequence ID" value="KHJ86434.1"/>
    <property type="molecule type" value="Genomic_DNA"/>
</dbReference>
<evidence type="ECO:0000313" key="2">
    <source>
        <dbReference type="Proteomes" id="UP000053660"/>
    </source>
</evidence>
<dbReference type="Proteomes" id="UP000053660">
    <property type="component" value="Unassembled WGS sequence"/>
</dbReference>